<feature type="repeat" description="WD" evidence="3">
    <location>
        <begin position="668"/>
        <end position="691"/>
    </location>
</feature>
<evidence type="ECO:0000313" key="6">
    <source>
        <dbReference type="Proteomes" id="UP000717585"/>
    </source>
</evidence>
<evidence type="ECO:0000256" key="2">
    <source>
        <dbReference type="ARBA" id="ARBA00022737"/>
    </source>
</evidence>
<organism evidence="5 6">
    <name type="scientific">Carpediemonas membranifera</name>
    <dbReference type="NCBI Taxonomy" id="201153"/>
    <lineage>
        <taxon>Eukaryota</taxon>
        <taxon>Metamonada</taxon>
        <taxon>Carpediemonas-like organisms</taxon>
        <taxon>Carpediemonas</taxon>
    </lineage>
</organism>
<dbReference type="Proteomes" id="UP000717585">
    <property type="component" value="Unassembled WGS sequence"/>
</dbReference>
<feature type="compositionally biased region" description="Polar residues" evidence="4">
    <location>
        <begin position="376"/>
        <end position="409"/>
    </location>
</feature>
<feature type="compositionally biased region" description="Pro residues" evidence="4">
    <location>
        <begin position="469"/>
        <end position="479"/>
    </location>
</feature>
<dbReference type="EMBL" id="JAHDYR010000067">
    <property type="protein sequence ID" value="KAG9389938.1"/>
    <property type="molecule type" value="Genomic_DNA"/>
</dbReference>
<dbReference type="PANTHER" id="PTHR44129">
    <property type="entry name" value="WD REPEAT-CONTAINING PROTEIN POP1"/>
    <property type="match status" value="1"/>
</dbReference>
<keyword evidence="6" id="KW-1185">Reference proteome</keyword>
<evidence type="ECO:0000313" key="5">
    <source>
        <dbReference type="EMBL" id="KAG9389938.1"/>
    </source>
</evidence>
<dbReference type="PROSITE" id="PS50294">
    <property type="entry name" value="WD_REPEATS_REGION"/>
    <property type="match status" value="1"/>
</dbReference>
<feature type="region of interest" description="Disordered" evidence="4">
    <location>
        <begin position="370"/>
        <end position="417"/>
    </location>
</feature>
<proteinExistence type="predicted"/>
<keyword evidence="1 3" id="KW-0853">WD repeat</keyword>
<evidence type="ECO:0000256" key="1">
    <source>
        <dbReference type="ARBA" id="ARBA00022574"/>
    </source>
</evidence>
<dbReference type="SMART" id="SM00320">
    <property type="entry name" value="WD40"/>
    <property type="match status" value="7"/>
</dbReference>
<dbReference type="AlphaFoldDB" id="A0A8J6APT5"/>
<dbReference type="InterPro" id="IPR001680">
    <property type="entry name" value="WD40_rpt"/>
</dbReference>
<dbReference type="SUPFAM" id="SSF50998">
    <property type="entry name" value="Quinoprotein alcohol dehydrogenase-like"/>
    <property type="match status" value="1"/>
</dbReference>
<dbReference type="InterPro" id="IPR015943">
    <property type="entry name" value="WD40/YVTN_repeat-like_dom_sf"/>
</dbReference>
<feature type="repeat" description="WD" evidence="3">
    <location>
        <begin position="534"/>
        <end position="575"/>
    </location>
</feature>
<reference evidence="5" key="1">
    <citation type="submission" date="2021-05" db="EMBL/GenBank/DDBJ databases">
        <title>A free-living protist that lacks canonical eukaryotic 1 DNA replication and segregation systems.</title>
        <authorList>
            <person name="Salas-Leiva D.E."/>
            <person name="Tromer E.C."/>
            <person name="Curtis B.A."/>
            <person name="Jerlstrom-Hultqvist J."/>
            <person name="Kolisko M."/>
            <person name="Yi Z."/>
            <person name="Salas-Leiva J.S."/>
            <person name="Gallot-Lavallee L."/>
            <person name="Kops G.J.P.L."/>
            <person name="Archibald J.M."/>
            <person name="Simpson A.G.B."/>
            <person name="Roger A.J."/>
        </authorList>
    </citation>
    <scope>NUCLEOTIDE SEQUENCE</scope>
    <source>
        <strain evidence="5">BICM</strain>
    </source>
</reference>
<dbReference type="InterPro" id="IPR011047">
    <property type="entry name" value="Quinoprotein_ADH-like_sf"/>
</dbReference>
<feature type="repeat" description="WD" evidence="3">
    <location>
        <begin position="576"/>
        <end position="608"/>
    </location>
</feature>
<dbReference type="OrthoDB" id="2288928at2759"/>
<gene>
    <name evidence="5" type="ORF">J8273_8625</name>
</gene>
<name>A0A8J6APT5_9EUKA</name>
<comment type="caution">
    <text evidence="5">The sequence shown here is derived from an EMBL/GenBank/DDBJ whole genome shotgun (WGS) entry which is preliminary data.</text>
</comment>
<evidence type="ECO:0000256" key="3">
    <source>
        <dbReference type="PROSITE-ProRule" id="PRU00221"/>
    </source>
</evidence>
<dbReference type="SUPFAM" id="SSF69322">
    <property type="entry name" value="Tricorn protease domain 2"/>
    <property type="match status" value="1"/>
</dbReference>
<feature type="region of interest" description="Disordered" evidence="4">
    <location>
        <begin position="452"/>
        <end position="515"/>
    </location>
</feature>
<accession>A0A8J6APT5</accession>
<dbReference type="PROSITE" id="PS50082">
    <property type="entry name" value="WD_REPEATS_2"/>
    <property type="match status" value="3"/>
</dbReference>
<keyword evidence="2" id="KW-0677">Repeat</keyword>
<dbReference type="Gene3D" id="2.130.10.10">
    <property type="entry name" value="YVTN repeat-like/Quinoprotein amine dehydrogenase"/>
    <property type="match status" value="2"/>
</dbReference>
<dbReference type="Pfam" id="PF00400">
    <property type="entry name" value="WD40"/>
    <property type="match status" value="3"/>
</dbReference>
<evidence type="ECO:0000256" key="4">
    <source>
        <dbReference type="SAM" id="MobiDB-lite"/>
    </source>
</evidence>
<dbReference type="InterPro" id="IPR050349">
    <property type="entry name" value="WD_LIS1/nudF_dynein_reg"/>
</dbReference>
<sequence length="736" mass="78278">MDDLATSSLGTFDGRVDAIAVSRDGSYIVAAINDDFIRVLSTKTKETIFLLDSKTKGAIIGISINDNDNEIFTLGSDGQFEVWGATSGRILARLHFPSTMATSLAFQEDTFVIGTHGHGIEAWDAPNRAMISHPDSDPIVSAVDRDSNGSILVDGADALSLITPSGERQMLVSRSNTAFPLGWRSACFLGAGRVAVAEGNRVCVMDQIGGVVATLFHPQQARHVAVSPDGQTVAVSGYADLSTVSSIETFEEDGQTMRHVHYPTLEEIQKPGVEEDLTVLFSTVDWIMIGSCPGGRACFGPKQVYTVWGEAVFETRLQPDTHTFKTPFIKKSAESLPEDDDDEVDTEHIHEIAQRSGMGIAVVEEEGVSMPPLHSLSPTPVSHSPAQSKVESTQFSAAPEATQVTNDGSNGKAGPTLALSLAPAHSRTNSQPPARPAPLRPEQDLGLALSLDIQPSPTPELRNAQSVPESPPPAAPAPVPEALEKKRSPKQPSTKPSPSPSPRVVDTSGPYHSTDLAIDGKQLTITRAGVVHKITAHSQPLTAVALSNDGTRVVTGSKGKTVRLFDCESGKKLLILKGHKTSIGAVGISTNNKFIASASSDKVKVWDLAKTAGDEGIYKIKGFPNVVAISVDSMGFMIAIGRTDNRVDIIGPTGKNIATFNLPDAARAIAFSQDGRYLVSATISGIIQVWNSSIDGSSVNEEPVYSTEADVDLILRVYDNGDVVADYGLVFNINDM</sequence>
<protein>
    <submittedName>
        <fullName evidence="5">WD domain G-beta repeat</fullName>
    </submittedName>
</protein>